<evidence type="ECO:0000256" key="1">
    <source>
        <dbReference type="SAM" id="MobiDB-lite"/>
    </source>
</evidence>
<accession>A0A915KI98</accession>
<protein>
    <submittedName>
        <fullName evidence="3">Uncharacterized protein</fullName>
    </submittedName>
</protein>
<dbReference type="WBParaSite" id="nRc.2.0.1.t38468-RA">
    <property type="protein sequence ID" value="nRc.2.0.1.t38468-RA"/>
    <property type="gene ID" value="nRc.2.0.1.g38468"/>
</dbReference>
<dbReference type="AlphaFoldDB" id="A0A915KI98"/>
<feature type="compositionally biased region" description="Basic and acidic residues" evidence="1">
    <location>
        <begin position="63"/>
        <end position="82"/>
    </location>
</feature>
<evidence type="ECO:0000313" key="3">
    <source>
        <dbReference type="WBParaSite" id="nRc.2.0.1.t38468-RA"/>
    </source>
</evidence>
<name>A0A915KI98_ROMCU</name>
<proteinExistence type="predicted"/>
<sequence>MQGGPYYHQFLIPLGMQMPLLMLIPPMRNVQDKEAMDIPGPSMAAVAWQRPASASNPDYILPLKRDTEIDQRGRDHSGQRNK</sequence>
<dbReference type="Proteomes" id="UP000887565">
    <property type="component" value="Unplaced"/>
</dbReference>
<feature type="region of interest" description="Disordered" evidence="1">
    <location>
        <begin position="55"/>
        <end position="82"/>
    </location>
</feature>
<reference evidence="3" key="1">
    <citation type="submission" date="2022-11" db="UniProtKB">
        <authorList>
            <consortium name="WormBaseParasite"/>
        </authorList>
    </citation>
    <scope>IDENTIFICATION</scope>
</reference>
<evidence type="ECO:0000313" key="2">
    <source>
        <dbReference type="Proteomes" id="UP000887565"/>
    </source>
</evidence>
<organism evidence="2 3">
    <name type="scientific">Romanomermis culicivorax</name>
    <name type="common">Nematode worm</name>
    <dbReference type="NCBI Taxonomy" id="13658"/>
    <lineage>
        <taxon>Eukaryota</taxon>
        <taxon>Metazoa</taxon>
        <taxon>Ecdysozoa</taxon>
        <taxon>Nematoda</taxon>
        <taxon>Enoplea</taxon>
        <taxon>Dorylaimia</taxon>
        <taxon>Mermithida</taxon>
        <taxon>Mermithoidea</taxon>
        <taxon>Mermithidae</taxon>
        <taxon>Romanomermis</taxon>
    </lineage>
</organism>
<keyword evidence="2" id="KW-1185">Reference proteome</keyword>